<dbReference type="Gene3D" id="3.40.50.2000">
    <property type="entry name" value="Glycogen Phosphorylase B"/>
    <property type="match status" value="2"/>
</dbReference>
<dbReference type="GO" id="GO:0006047">
    <property type="term" value="P:UDP-N-acetylglucosamine metabolic process"/>
    <property type="evidence" value="ECO:0007669"/>
    <property type="project" value="InterPro"/>
</dbReference>
<dbReference type="InterPro" id="IPR020004">
    <property type="entry name" value="UDP-GlcNAc_Epase"/>
</dbReference>
<dbReference type="Pfam" id="PF02350">
    <property type="entry name" value="Epimerase_2"/>
    <property type="match status" value="1"/>
</dbReference>
<proteinExistence type="predicted"/>
<dbReference type="AlphaFoldDB" id="A0A1F5WU45"/>
<dbReference type="NCBIfam" id="TIGR03568">
    <property type="entry name" value="NeuC_NnaA"/>
    <property type="match status" value="1"/>
</dbReference>
<protein>
    <submittedName>
        <fullName evidence="2">UDP-N-acetyl-D-glucosamine 2-epimerase, UDP-hydrolysing</fullName>
    </submittedName>
</protein>
<dbReference type="GO" id="GO:0004553">
    <property type="term" value="F:hydrolase activity, hydrolyzing O-glycosyl compounds"/>
    <property type="evidence" value="ECO:0007669"/>
    <property type="project" value="InterPro"/>
</dbReference>
<name>A0A1F5WU45_9BACT</name>
<dbReference type="PANTHER" id="PTHR43174">
    <property type="entry name" value="UDP-N-ACETYLGLUCOSAMINE 2-EPIMERASE"/>
    <property type="match status" value="1"/>
</dbReference>
<evidence type="ECO:0000313" key="3">
    <source>
        <dbReference type="Proteomes" id="UP000178425"/>
    </source>
</evidence>
<dbReference type="EMBL" id="MFHI01000009">
    <property type="protein sequence ID" value="OGF79169.1"/>
    <property type="molecule type" value="Genomic_DNA"/>
</dbReference>
<dbReference type="InterPro" id="IPR029767">
    <property type="entry name" value="WecB-like"/>
</dbReference>
<accession>A0A1F5WU45</accession>
<dbReference type="SUPFAM" id="SSF53756">
    <property type="entry name" value="UDP-Glycosyltransferase/glycogen phosphorylase"/>
    <property type="match status" value="1"/>
</dbReference>
<evidence type="ECO:0000313" key="2">
    <source>
        <dbReference type="EMBL" id="OGF79169.1"/>
    </source>
</evidence>
<sequence length="389" mass="43307">MASSPNKRKICFPITSRVHYARQKQLLSLLNKDSRFELQVVAGGSVLSEKYGEMFANALLSDGFEVKDALYNLIDGGGHVAMAKTASLVALEFVNTLHKLNSDIVLIRGDRYEQLAIAMVAAYLNKTIAHIEGGDSTGTIDESVRHAITKLAHIHFVTNEDAKRRVIKMGENPKYVFNVGSPDVEFVATVPKSFDGSMVNKIGVGTDVDLNKDFVIVMYHPVTTESHNRKNTEALLEIVDKINVPAVWFWPNHDAGTNEIAKAIRVFRESGKIRNNKIRFVTDLLPEDFVGLLRRAKVLVGNSSAGIKECSYLGVPVVNIGSRQQGRLRGPNVLDADNDPKEIKQAITKQLKHGPYKRSDVYFKPDTSKNIVSVLSKFDLYTQKKFYES</sequence>
<comment type="caution">
    <text evidence="2">The sequence shown here is derived from an EMBL/GenBank/DDBJ whole genome shotgun (WGS) entry which is preliminary data.</text>
</comment>
<organism evidence="2 3">
    <name type="scientific">Candidatus Giovannonibacteria bacterium RIFCSPHIGHO2_02_43_13</name>
    <dbReference type="NCBI Taxonomy" id="1798330"/>
    <lineage>
        <taxon>Bacteria</taxon>
        <taxon>Candidatus Giovannoniibacteriota</taxon>
    </lineage>
</organism>
<reference evidence="2 3" key="1">
    <citation type="journal article" date="2016" name="Nat. Commun.">
        <title>Thousands of microbial genomes shed light on interconnected biogeochemical processes in an aquifer system.</title>
        <authorList>
            <person name="Anantharaman K."/>
            <person name="Brown C.T."/>
            <person name="Hug L.A."/>
            <person name="Sharon I."/>
            <person name="Castelle C.J."/>
            <person name="Probst A.J."/>
            <person name="Thomas B.C."/>
            <person name="Singh A."/>
            <person name="Wilkins M.J."/>
            <person name="Karaoz U."/>
            <person name="Brodie E.L."/>
            <person name="Williams K.H."/>
            <person name="Hubbard S.S."/>
            <person name="Banfield J.F."/>
        </authorList>
    </citation>
    <scope>NUCLEOTIDE SEQUENCE [LARGE SCALE GENOMIC DNA]</scope>
</reference>
<feature type="domain" description="UDP-N-acetylglucosamine 2-epimerase" evidence="1">
    <location>
        <begin position="30"/>
        <end position="375"/>
    </location>
</feature>
<gene>
    <name evidence="2" type="ORF">A2W54_00735</name>
</gene>
<dbReference type="InterPro" id="IPR003331">
    <property type="entry name" value="UDP_GlcNAc_Epimerase_2_dom"/>
</dbReference>
<dbReference type="PANTHER" id="PTHR43174:SF3">
    <property type="entry name" value="UDP-N-ACETYLGLUCOSAMINE 2-EPIMERASE"/>
    <property type="match status" value="1"/>
</dbReference>
<dbReference type="Proteomes" id="UP000178425">
    <property type="component" value="Unassembled WGS sequence"/>
</dbReference>
<evidence type="ECO:0000259" key="1">
    <source>
        <dbReference type="Pfam" id="PF02350"/>
    </source>
</evidence>